<comment type="caution">
    <text evidence="2">The sequence shown here is derived from an EMBL/GenBank/DDBJ whole genome shotgun (WGS) entry which is preliminary data.</text>
</comment>
<dbReference type="RefSeq" id="WP_006697094.1">
    <property type="nucleotide sequence ID" value="NZ_JH376862.1"/>
</dbReference>
<keyword evidence="1" id="KW-1133">Transmembrane helix</keyword>
<accession>A0ABN0DMU8</accession>
<sequence length="90" mass="10673">MPERPYAQNAFELMRERRKREMESRLARVKELRISYQRKIIGTAVIFFIILIIVCALLPSDDAAGYENKWNKDINSRQAQILQSLEENFK</sequence>
<evidence type="ECO:0000256" key="1">
    <source>
        <dbReference type="SAM" id="Phobius"/>
    </source>
</evidence>
<keyword evidence="1" id="KW-0812">Transmembrane</keyword>
<protein>
    <submittedName>
        <fullName evidence="2">Uncharacterized protein</fullName>
    </submittedName>
</protein>
<name>A0ABN0DMU8_9FIRM</name>
<reference evidence="2 3" key="1">
    <citation type="submission" date="2011-08" db="EMBL/GenBank/DDBJ databases">
        <title>The Genome Sequence of Selenomonas noxia F0398.</title>
        <authorList>
            <consortium name="The Broad Institute Genome Sequencing Platform"/>
            <person name="Earl A."/>
            <person name="Ward D."/>
            <person name="Feldgarden M."/>
            <person name="Gevers D."/>
            <person name="Izard J."/>
            <person name="Ganesan A."/>
            <person name="Blanton J.M."/>
            <person name="Baranova O.V."/>
            <person name="Tanner A.C."/>
            <person name="Dewhirst F.E."/>
            <person name="Young S.K."/>
            <person name="Zeng Q."/>
            <person name="Gargeya S."/>
            <person name="Fitzgerald M."/>
            <person name="Haas B."/>
            <person name="Abouelleil A."/>
            <person name="Alvarado L."/>
            <person name="Arachchi H.M."/>
            <person name="Berlin A."/>
            <person name="Brown A."/>
            <person name="Chapman S.B."/>
            <person name="Chen Z."/>
            <person name="Dunbar C."/>
            <person name="Freedman E."/>
            <person name="Gearin G."/>
            <person name="Gellesch M."/>
            <person name="Goldberg J."/>
            <person name="Griggs A."/>
            <person name="Gujja S."/>
            <person name="Heiman D."/>
            <person name="Howarth C."/>
            <person name="Larson L."/>
            <person name="Lui A."/>
            <person name="MacDonald P.J.P."/>
            <person name="Montmayeur A."/>
            <person name="Murphy C."/>
            <person name="Neiman D."/>
            <person name="Pearson M."/>
            <person name="Priest M."/>
            <person name="Roberts A."/>
            <person name="Saif S."/>
            <person name="Shea T."/>
            <person name="Shenoy N."/>
            <person name="Sisk P."/>
            <person name="Stolte C."/>
            <person name="Sykes S."/>
            <person name="Wortman J."/>
            <person name="Nusbaum C."/>
            <person name="Birren B."/>
        </authorList>
    </citation>
    <scope>NUCLEOTIDE SEQUENCE [LARGE SCALE GENOMIC DNA]</scope>
    <source>
        <strain evidence="2 3">F0398</strain>
    </source>
</reference>
<organism evidence="2 3">
    <name type="scientific">Selenomonas noxia F0398</name>
    <dbReference type="NCBI Taxonomy" id="702437"/>
    <lineage>
        <taxon>Bacteria</taxon>
        <taxon>Bacillati</taxon>
        <taxon>Bacillota</taxon>
        <taxon>Negativicutes</taxon>
        <taxon>Selenomonadales</taxon>
        <taxon>Selenomonadaceae</taxon>
        <taxon>Selenomonas</taxon>
    </lineage>
</organism>
<keyword evidence="1" id="KW-0472">Membrane</keyword>
<evidence type="ECO:0000313" key="2">
    <source>
        <dbReference type="EMBL" id="EHG23357.1"/>
    </source>
</evidence>
<dbReference type="EMBL" id="ADGH01000019">
    <property type="protein sequence ID" value="EHG23357.1"/>
    <property type="molecule type" value="Genomic_DNA"/>
</dbReference>
<feature type="transmembrane region" description="Helical" evidence="1">
    <location>
        <begin position="40"/>
        <end position="59"/>
    </location>
</feature>
<keyword evidence="3" id="KW-1185">Reference proteome</keyword>
<dbReference type="Proteomes" id="UP000003175">
    <property type="component" value="Unassembled WGS sequence"/>
</dbReference>
<gene>
    <name evidence="2" type="ORF">HMPREF9432_01937</name>
</gene>
<proteinExistence type="predicted"/>
<evidence type="ECO:0000313" key="3">
    <source>
        <dbReference type="Proteomes" id="UP000003175"/>
    </source>
</evidence>